<accession>A0A927R0Q3</accession>
<dbReference type="AlphaFoldDB" id="A0A927R0Q3"/>
<evidence type="ECO:0000313" key="3">
    <source>
        <dbReference type="Proteomes" id="UP000649753"/>
    </source>
</evidence>
<organism evidence="2 3">
    <name type="scientific">Plantactinospora soyae</name>
    <dbReference type="NCBI Taxonomy" id="1544732"/>
    <lineage>
        <taxon>Bacteria</taxon>
        <taxon>Bacillati</taxon>
        <taxon>Actinomycetota</taxon>
        <taxon>Actinomycetes</taxon>
        <taxon>Micromonosporales</taxon>
        <taxon>Micromonosporaceae</taxon>
        <taxon>Plantactinospora</taxon>
    </lineage>
</organism>
<gene>
    <name evidence="2" type="ORF">H4W31_007473</name>
</gene>
<dbReference type="EMBL" id="JADBEB010000001">
    <property type="protein sequence ID" value="MBE1491835.1"/>
    <property type="molecule type" value="Genomic_DNA"/>
</dbReference>
<name>A0A927R0Q3_9ACTN</name>
<evidence type="ECO:0000256" key="1">
    <source>
        <dbReference type="SAM" id="MobiDB-lite"/>
    </source>
</evidence>
<reference evidence="2" key="1">
    <citation type="submission" date="2020-10" db="EMBL/GenBank/DDBJ databases">
        <title>Sequencing the genomes of 1000 actinobacteria strains.</title>
        <authorList>
            <person name="Klenk H.-P."/>
        </authorList>
    </citation>
    <scope>NUCLEOTIDE SEQUENCE</scope>
    <source>
        <strain evidence="2">DSM 46832</strain>
    </source>
</reference>
<comment type="caution">
    <text evidence="2">The sequence shown here is derived from an EMBL/GenBank/DDBJ whole genome shotgun (WGS) entry which is preliminary data.</text>
</comment>
<proteinExistence type="predicted"/>
<sequence length="35" mass="3512">MHATPLTPLHAVPGATGKPYPFPTSARATPVGGGR</sequence>
<feature type="region of interest" description="Disordered" evidence="1">
    <location>
        <begin position="1"/>
        <end position="35"/>
    </location>
</feature>
<protein>
    <submittedName>
        <fullName evidence="2">Uncharacterized protein</fullName>
    </submittedName>
</protein>
<dbReference type="Proteomes" id="UP000649753">
    <property type="component" value="Unassembled WGS sequence"/>
</dbReference>
<keyword evidence="3" id="KW-1185">Reference proteome</keyword>
<evidence type="ECO:0000313" key="2">
    <source>
        <dbReference type="EMBL" id="MBE1491835.1"/>
    </source>
</evidence>